<dbReference type="Proteomes" id="UP000824998">
    <property type="component" value="Unassembled WGS sequence"/>
</dbReference>
<reference evidence="1" key="1">
    <citation type="journal article" date="2021" name="IMA Fungus">
        <title>Genomic characterization of three marine fungi, including Emericellopsis atlantica sp. nov. with signatures of a generalist lifestyle and marine biomass degradation.</title>
        <authorList>
            <person name="Hagestad O.C."/>
            <person name="Hou L."/>
            <person name="Andersen J.H."/>
            <person name="Hansen E.H."/>
            <person name="Altermark B."/>
            <person name="Li C."/>
            <person name="Kuhnert E."/>
            <person name="Cox R.J."/>
            <person name="Crous P.W."/>
            <person name="Spatafora J.W."/>
            <person name="Lail K."/>
            <person name="Amirebrahimi M."/>
            <person name="Lipzen A."/>
            <person name="Pangilinan J."/>
            <person name="Andreopoulos W."/>
            <person name="Hayes R.D."/>
            <person name="Ng V."/>
            <person name="Grigoriev I.V."/>
            <person name="Jackson S.A."/>
            <person name="Sutton T.D.S."/>
            <person name="Dobson A.D.W."/>
            <person name="Rama T."/>
        </authorList>
    </citation>
    <scope>NUCLEOTIDE SEQUENCE</scope>
    <source>
        <strain evidence="1">TRa018bII</strain>
    </source>
</reference>
<name>A0A9P7YH63_9HELO</name>
<organism evidence="1 2">
    <name type="scientific">Amylocarpus encephaloides</name>
    <dbReference type="NCBI Taxonomy" id="45428"/>
    <lineage>
        <taxon>Eukaryota</taxon>
        <taxon>Fungi</taxon>
        <taxon>Dikarya</taxon>
        <taxon>Ascomycota</taxon>
        <taxon>Pezizomycotina</taxon>
        <taxon>Leotiomycetes</taxon>
        <taxon>Helotiales</taxon>
        <taxon>Helotiales incertae sedis</taxon>
        <taxon>Amylocarpus</taxon>
    </lineage>
</organism>
<evidence type="ECO:0000313" key="1">
    <source>
        <dbReference type="EMBL" id="KAG9233437.1"/>
    </source>
</evidence>
<comment type="caution">
    <text evidence="1">The sequence shown here is derived from an EMBL/GenBank/DDBJ whole genome shotgun (WGS) entry which is preliminary data.</text>
</comment>
<dbReference type="OrthoDB" id="3599405at2759"/>
<accession>A0A9P7YH63</accession>
<dbReference type="EMBL" id="MU251501">
    <property type="protein sequence ID" value="KAG9233437.1"/>
    <property type="molecule type" value="Genomic_DNA"/>
</dbReference>
<proteinExistence type="predicted"/>
<gene>
    <name evidence="1" type="ORF">BJ875DRAFT_45009</name>
</gene>
<evidence type="ECO:0000313" key="2">
    <source>
        <dbReference type="Proteomes" id="UP000824998"/>
    </source>
</evidence>
<dbReference type="AlphaFoldDB" id="A0A9P7YH63"/>
<keyword evidence="2" id="KW-1185">Reference proteome</keyword>
<sequence length="172" mass="19700">MGSIPNMSAEEFQQLIEGVLRRAVPPPPPPPQVIQDRFRAQDLGYFEPDNDKRHSETVDGRMTYHNVFSFTSRLRTKTQGVTTGNWQGQIVATNLDQCLKGKAENWYTNEISVTTPAGLKTSIDLWCFELESRFRESPGVVLTKLERLRYTIRDARPRKDPEEYVQVLATIT</sequence>
<protein>
    <submittedName>
        <fullName evidence="1">Uncharacterized protein</fullName>
    </submittedName>
</protein>